<evidence type="ECO:0000259" key="8">
    <source>
        <dbReference type="Pfam" id="PF08669"/>
    </source>
</evidence>
<accession>A0ABU9GC93</accession>
<protein>
    <recommendedName>
        <fullName evidence="2">aminomethyltransferase</fullName>
        <ecNumber evidence="2">2.1.2.10</ecNumber>
    </recommendedName>
    <alternativeName>
        <fullName evidence="5">Glycine cleavage system T protein</fullName>
    </alternativeName>
</protein>
<keyword evidence="4 9" id="KW-0808">Transferase</keyword>
<comment type="caution">
    <text evidence="9">The sequence shown here is derived from an EMBL/GenBank/DDBJ whole genome shotgun (WGS) entry which is preliminary data.</text>
</comment>
<dbReference type="PIRSF" id="PIRSF006487">
    <property type="entry name" value="GcvT"/>
    <property type="match status" value="1"/>
</dbReference>
<organism evidence="9 10">
    <name type="scientific">Cobetia marina</name>
    <name type="common">Deleya marina</name>
    <dbReference type="NCBI Taxonomy" id="28258"/>
    <lineage>
        <taxon>Bacteria</taxon>
        <taxon>Pseudomonadati</taxon>
        <taxon>Pseudomonadota</taxon>
        <taxon>Gammaproteobacteria</taxon>
        <taxon>Oceanospirillales</taxon>
        <taxon>Halomonadaceae</taxon>
        <taxon>Cobetia</taxon>
    </lineage>
</organism>
<dbReference type="NCBIfam" id="NF010093">
    <property type="entry name" value="PRK13579.1"/>
    <property type="match status" value="1"/>
</dbReference>
<dbReference type="NCBIfam" id="NF001567">
    <property type="entry name" value="PRK00389.1"/>
    <property type="match status" value="1"/>
</dbReference>
<dbReference type="SUPFAM" id="SSF101790">
    <property type="entry name" value="Aminomethyltransferase beta-barrel domain"/>
    <property type="match status" value="1"/>
</dbReference>
<feature type="domain" description="GCVT N-terminal" evidence="7">
    <location>
        <begin position="15"/>
        <end position="261"/>
    </location>
</feature>
<dbReference type="InterPro" id="IPR006223">
    <property type="entry name" value="GcvT"/>
</dbReference>
<dbReference type="GO" id="GO:0004047">
    <property type="term" value="F:aminomethyltransferase activity"/>
    <property type="evidence" value="ECO:0007669"/>
    <property type="project" value="UniProtKB-EC"/>
</dbReference>
<dbReference type="EC" id="2.1.2.10" evidence="2"/>
<dbReference type="Gene3D" id="3.30.1360.120">
    <property type="entry name" value="Probable tRNA modification gtpase trme, domain 1"/>
    <property type="match status" value="1"/>
</dbReference>
<evidence type="ECO:0000313" key="9">
    <source>
        <dbReference type="EMBL" id="MEL0616103.1"/>
    </source>
</evidence>
<evidence type="ECO:0000256" key="3">
    <source>
        <dbReference type="ARBA" id="ARBA00022576"/>
    </source>
</evidence>
<comment type="catalytic activity">
    <reaction evidence="6">
        <text>N(6)-[(R)-S(8)-aminomethyldihydrolipoyl]-L-lysyl-[protein] + (6S)-5,6,7,8-tetrahydrofolate = N(6)-[(R)-dihydrolipoyl]-L-lysyl-[protein] + (6R)-5,10-methylene-5,6,7,8-tetrahydrofolate + NH4(+)</text>
        <dbReference type="Rhea" id="RHEA:16945"/>
        <dbReference type="Rhea" id="RHEA-COMP:10475"/>
        <dbReference type="Rhea" id="RHEA-COMP:10492"/>
        <dbReference type="ChEBI" id="CHEBI:15636"/>
        <dbReference type="ChEBI" id="CHEBI:28938"/>
        <dbReference type="ChEBI" id="CHEBI:57453"/>
        <dbReference type="ChEBI" id="CHEBI:83100"/>
        <dbReference type="ChEBI" id="CHEBI:83143"/>
        <dbReference type="EC" id="2.1.2.10"/>
    </reaction>
</comment>
<dbReference type="SUPFAM" id="SSF103025">
    <property type="entry name" value="Folate-binding domain"/>
    <property type="match status" value="1"/>
</dbReference>
<dbReference type="Gene3D" id="3.30.70.1400">
    <property type="entry name" value="Aminomethyltransferase beta-barrel domains"/>
    <property type="match status" value="1"/>
</dbReference>
<dbReference type="Pfam" id="PF01571">
    <property type="entry name" value="GCV_T"/>
    <property type="match status" value="1"/>
</dbReference>
<dbReference type="InterPro" id="IPR028896">
    <property type="entry name" value="GcvT/YgfZ/DmdA"/>
</dbReference>
<dbReference type="NCBIfam" id="TIGR00528">
    <property type="entry name" value="gcvT"/>
    <property type="match status" value="1"/>
</dbReference>
<keyword evidence="10" id="KW-1185">Reference proteome</keyword>
<dbReference type="InterPro" id="IPR013977">
    <property type="entry name" value="GcvT_C"/>
</dbReference>
<evidence type="ECO:0000256" key="5">
    <source>
        <dbReference type="ARBA" id="ARBA00031395"/>
    </source>
</evidence>
<dbReference type="InterPro" id="IPR027266">
    <property type="entry name" value="TrmE/GcvT-like"/>
</dbReference>
<gene>
    <name evidence="9" type="primary">gcvT</name>
    <name evidence="9" type="ORF">V6243_04605</name>
</gene>
<comment type="similarity">
    <text evidence="1">Belongs to the GcvT family.</text>
</comment>
<dbReference type="EMBL" id="JBAKAP010000004">
    <property type="protein sequence ID" value="MEL0616103.1"/>
    <property type="molecule type" value="Genomic_DNA"/>
</dbReference>
<reference evidence="9 10" key="1">
    <citation type="submission" date="2024-02" db="EMBL/GenBank/DDBJ databases">
        <title>Bacteria isolated from the canopy kelp, Nereocystis luetkeana.</title>
        <authorList>
            <person name="Pfister C.A."/>
            <person name="Younker I.T."/>
            <person name="Light S.H."/>
        </authorList>
    </citation>
    <scope>NUCLEOTIDE SEQUENCE [LARGE SCALE GENOMIC DNA]</scope>
    <source>
        <strain evidence="9 10">TI.5.07</strain>
    </source>
</reference>
<dbReference type="InterPro" id="IPR006222">
    <property type="entry name" value="GCVT_N"/>
</dbReference>
<evidence type="ECO:0000259" key="7">
    <source>
        <dbReference type="Pfam" id="PF01571"/>
    </source>
</evidence>
<keyword evidence="3" id="KW-0032">Aminotransferase</keyword>
<feature type="domain" description="Aminomethyltransferase C-terminal" evidence="8">
    <location>
        <begin position="292"/>
        <end position="370"/>
    </location>
</feature>
<evidence type="ECO:0000256" key="2">
    <source>
        <dbReference type="ARBA" id="ARBA00012616"/>
    </source>
</evidence>
<dbReference type="Pfam" id="PF08669">
    <property type="entry name" value="GCV_T_C"/>
    <property type="match status" value="1"/>
</dbReference>
<dbReference type="PANTHER" id="PTHR43757">
    <property type="entry name" value="AMINOMETHYLTRANSFERASE"/>
    <property type="match status" value="1"/>
</dbReference>
<evidence type="ECO:0000256" key="4">
    <source>
        <dbReference type="ARBA" id="ARBA00022679"/>
    </source>
</evidence>
<evidence type="ECO:0000313" key="10">
    <source>
        <dbReference type="Proteomes" id="UP001378242"/>
    </source>
</evidence>
<dbReference type="PANTHER" id="PTHR43757:SF2">
    <property type="entry name" value="AMINOMETHYLTRANSFERASE, MITOCHONDRIAL"/>
    <property type="match status" value="1"/>
</dbReference>
<dbReference type="RefSeq" id="WP_176502677.1">
    <property type="nucleotide sequence ID" value="NZ_CP047970.1"/>
</dbReference>
<dbReference type="Gene3D" id="2.40.30.110">
    <property type="entry name" value="Aminomethyltransferase beta-barrel domains"/>
    <property type="match status" value="1"/>
</dbReference>
<evidence type="ECO:0000256" key="6">
    <source>
        <dbReference type="ARBA" id="ARBA00047665"/>
    </source>
</evidence>
<evidence type="ECO:0000256" key="1">
    <source>
        <dbReference type="ARBA" id="ARBA00008609"/>
    </source>
</evidence>
<dbReference type="Gene3D" id="4.10.1250.10">
    <property type="entry name" value="Aminomethyltransferase fragment"/>
    <property type="match status" value="1"/>
</dbReference>
<sequence length="377" mass="40883">MSDSAAVTGLKQTALHDLHVEQGAKMVEFAGYSMPVQYPLGVKKEHEHTRAKAGLFDVSHMGQLILRGENVQAALETLVPTDIVDLPVGMQRYGLFTSDTGGILDDLMIVNGGDHLYVVVNAACKDQDVAHLRVGLPMEIELEVLEDRALLALQGPLAHAVMQRLSPEACELTFMHHAHVIIDGIECWVSRSGYTGEDGFEISVPDAEAERFARLLLAAEEVEFIGLGARDSLRLEAGLCLYGHDLDTTTTPVEASLIWALGKVRRQGGAREGGFPGADVILTQIANKDHTRKRVGLVAEGRAPIREGAELFDGEGNRIGVVTSGSFGPSYGKPVAMGYVAIAHSVLDTQVFADVRGKRLPMTVTKMPFVEQRYYRG</sequence>
<proteinExistence type="inferred from homology"/>
<dbReference type="Proteomes" id="UP001378242">
    <property type="component" value="Unassembled WGS sequence"/>
</dbReference>
<name>A0ABU9GC93_COBMA</name>
<dbReference type="InterPro" id="IPR029043">
    <property type="entry name" value="GcvT/YgfZ_C"/>
</dbReference>